<evidence type="ECO:0000313" key="3">
    <source>
        <dbReference type="Proteomes" id="UP001162131"/>
    </source>
</evidence>
<comment type="caution">
    <text evidence="2">The sequence shown here is derived from an EMBL/GenBank/DDBJ whole genome shotgun (WGS) entry which is preliminary data.</text>
</comment>
<keyword evidence="1" id="KW-0175">Coiled coil</keyword>
<evidence type="ECO:0000313" key="2">
    <source>
        <dbReference type="EMBL" id="CAG9330245.1"/>
    </source>
</evidence>
<dbReference type="AlphaFoldDB" id="A0AAU9JZA4"/>
<keyword evidence="3" id="KW-1185">Reference proteome</keyword>
<reference evidence="2" key="1">
    <citation type="submission" date="2021-09" db="EMBL/GenBank/DDBJ databases">
        <authorList>
            <consortium name="AG Swart"/>
            <person name="Singh M."/>
            <person name="Singh A."/>
            <person name="Seah K."/>
            <person name="Emmerich C."/>
        </authorList>
    </citation>
    <scope>NUCLEOTIDE SEQUENCE</scope>
    <source>
        <strain evidence="2">ATCC30299</strain>
    </source>
</reference>
<dbReference type="Proteomes" id="UP001162131">
    <property type="component" value="Unassembled WGS sequence"/>
</dbReference>
<sequence length="97" mass="11585">MEEEKLNRLLVEKDAKISEMAKKLDEQLKIMEILSQRLQQDELENQRLMKKYLKKDEQLKQEKSDKKILIGREKELTKQEGDQGWFGKIKGLILKNI</sequence>
<proteinExistence type="predicted"/>
<feature type="coiled-coil region" evidence="1">
    <location>
        <begin position="21"/>
        <end position="51"/>
    </location>
</feature>
<gene>
    <name evidence="2" type="ORF">BSTOLATCC_MIC50845</name>
</gene>
<dbReference type="EMBL" id="CAJZBQ010000051">
    <property type="protein sequence ID" value="CAG9330245.1"/>
    <property type="molecule type" value="Genomic_DNA"/>
</dbReference>
<evidence type="ECO:0000256" key="1">
    <source>
        <dbReference type="SAM" id="Coils"/>
    </source>
</evidence>
<organism evidence="2 3">
    <name type="scientific">Blepharisma stoltei</name>
    <dbReference type="NCBI Taxonomy" id="1481888"/>
    <lineage>
        <taxon>Eukaryota</taxon>
        <taxon>Sar</taxon>
        <taxon>Alveolata</taxon>
        <taxon>Ciliophora</taxon>
        <taxon>Postciliodesmatophora</taxon>
        <taxon>Heterotrichea</taxon>
        <taxon>Heterotrichida</taxon>
        <taxon>Blepharismidae</taxon>
        <taxon>Blepharisma</taxon>
    </lineage>
</organism>
<name>A0AAU9JZA4_9CILI</name>
<accession>A0AAU9JZA4</accession>
<protein>
    <submittedName>
        <fullName evidence="2">Uncharacterized protein</fullName>
    </submittedName>
</protein>